<dbReference type="Pfam" id="PF00563">
    <property type="entry name" value="EAL"/>
    <property type="match status" value="1"/>
</dbReference>
<protein>
    <submittedName>
        <fullName evidence="5">EAL domain-containing protein</fullName>
    </submittedName>
</protein>
<dbReference type="Pfam" id="PF00990">
    <property type="entry name" value="GGDEF"/>
    <property type="match status" value="1"/>
</dbReference>
<dbReference type="PROSITE" id="PS50883">
    <property type="entry name" value="EAL"/>
    <property type="match status" value="1"/>
</dbReference>
<dbReference type="InterPro" id="IPR001610">
    <property type="entry name" value="PAC"/>
</dbReference>
<dbReference type="CDD" id="cd00130">
    <property type="entry name" value="PAS"/>
    <property type="match status" value="1"/>
</dbReference>
<reference evidence="5 6" key="1">
    <citation type="journal article" date="2020" name="FEMS Microbiol. Ecol.">
        <title>Temporal dynamics of bacterial communities during seed development and maturation.</title>
        <authorList>
            <person name="Chesneau G."/>
            <person name="Torres-Cortes G."/>
            <person name="Briand M."/>
            <person name="Darrasse A."/>
            <person name="Preveaux A."/>
            <person name="Marais C."/>
            <person name="Jacques M.A."/>
            <person name="Shade A."/>
            <person name="Barret M."/>
        </authorList>
    </citation>
    <scope>NUCLEOTIDE SEQUENCE [LARGE SCALE GENOMIC DNA]</scope>
    <source>
        <strain evidence="5 6">CFBP13723</strain>
    </source>
</reference>
<dbReference type="EMBL" id="JACYNP010000003">
    <property type="protein sequence ID" value="MBD8121151.1"/>
    <property type="molecule type" value="Genomic_DNA"/>
</dbReference>
<dbReference type="NCBIfam" id="TIGR00229">
    <property type="entry name" value="sensory_box"/>
    <property type="match status" value="1"/>
</dbReference>
<dbReference type="Gene3D" id="3.30.70.270">
    <property type="match status" value="1"/>
</dbReference>
<dbReference type="SMART" id="SM00091">
    <property type="entry name" value="PAS"/>
    <property type="match status" value="1"/>
</dbReference>
<dbReference type="InterPro" id="IPR035919">
    <property type="entry name" value="EAL_sf"/>
</dbReference>
<feature type="domain" description="EAL" evidence="3">
    <location>
        <begin position="492"/>
        <end position="746"/>
    </location>
</feature>
<accession>A0ABR9A517</accession>
<proteinExistence type="predicted"/>
<dbReference type="InterPro" id="IPR000160">
    <property type="entry name" value="GGDEF_dom"/>
</dbReference>
<dbReference type="PANTHER" id="PTHR44757:SF2">
    <property type="entry name" value="BIOFILM ARCHITECTURE MAINTENANCE PROTEIN MBAA"/>
    <property type="match status" value="1"/>
</dbReference>
<feature type="domain" description="PAS" evidence="1">
    <location>
        <begin position="182"/>
        <end position="235"/>
    </location>
</feature>
<dbReference type="SMART" id="SM00086">
    <property type="entry name" value="PAC"/>
    <property type="match status" value="1"/>
</dbReference>
<dbReference type="SUPFAM" id="SSF55785">
    <property type="entry name" value="PYP-like sensor domain (PAS domain)"/>
    <property type="match status" value="1"/>
</dbReference>
<organism evidence="5 6">
    <name type="scientific">Pseudomonas lutea</name>
    <dbReference type="NCBI Taxonomy" id="243924"/>
    <lineage>
        <taxon>Bacteria</taxon>
        <taxon>Pseudomonadati</taxon>
        <taxon>Pseudomonadota</taxon>
        <taxon>Gammaproteobacteria</taxon>
        <taxon>Pseudomonadales</taxon>
        <taxon>Pseudomonadaceae</taxon>
        <taxon>Pseudomonas</taxon>
    </lineage>
</organism>
<dbReference type="NCBIfam" id="TIGR00254">
    <property type="entry name" value="GGDEF"/>
    <property type="match status" value="1"/>
</dbReference>
<dbReference type="Pfam" id="PF13426">
    <property type="entry name" value="PAS_9"/>
    <property type="match status" value="1"/>
</dbReference>
<evidence type="ECO:0000259" key="1">
    <source>
        <dbReference type="PROSITE" id="PS50112"/>
    </source>
</evidence>
<gene>
    <name evidence="5" type="ORF">IFT62_07995</name>
</gene>
<keyword evidence="6" id="KW-1185">Reference proteome</keyword>
<sequence length="751" mass="82267">MAALPHLGLNKQDVLAHFVDTASHFTGTIGATLICCENDRLSIVSSYGSAPPITPDSTTAGWLKMVLSYGDVVDVGETMPIDAVQPTGLHSLVSDSLVCVAIRAPAGRLTGVVLLTIPVPHARLSAAQTYALQTHAADLYEALQLHPISAASGSAAIERLRLLESVVVNAKDAILITEAEPIDLPGPRIVYCNPAFLATTGFSLEEVIGKTPRILQCEDTDRATLQRIRDALQRWEPVEVELINTRRDGTKFWVQLSIVPVANEKGWFTHWVSVQRDITERKDAERAVQQAQLDREERVALESRLFERERMQDELSYAAFHDELTRLKNRGYFMGRIQAALNGNGDGHVGAATVLYLDLDRFKYVNDGMGHHAGDILLKSVAERLKACIDPDAVIARIGGDEFAILLTGADHEAQAIETARRVTRALSVPTEIDGQPLFTSCSIGIASLDAQHSIAEDLIRDADVAMYAAKNKGRGSWAVFDLSMRQASINMLVMQNALKHAIARDEFYLVYQPIFSIASEAVVGVEALVRWRHPTLGNISPDVFISVAEDIGVAGDLGRWVMRNACREVKGWNSGTQGKIKLNVNVSGVELNRRDFAAQVADIVQETGFDAHSLQIEITESVFLHEPEMVAETLEELRAQGIRVALDDFGTGYSSLGYIDRYPIDSIKIDRSFVTRMMKHERSVAIVKSILSLGQALDLAIVAEGVETVGQLEQLRKLGCPYAQGFLLSPPVLARDAEALFLARKPKALD</sequence>
<dbReference type="CDD" id="cd01948">
    <property type="entry name" value="EAL"/>
    <property type="match status" value="1"/>
</dbReference>
<evidence type="ECO:0000259" key="2">
    <source>
        <dbReference type="PROSITE" id="PS50113"/>
    </source>
</evidence>
<dbReference type="InterPro" id="IPR029787">
    <property type="entry name" value="Nucleotide_cyclase"/>
</dbReference>
<feature type="domain" description="PAC" evidence="2">
    <location>
        <begin position="236"/>
        <end position="290"/>
    </location>
</feature>
<dbReference type="InterPro" id="IPR001633">
    <property type="entry name" value="EAL_dom"/>
</dbReference>
<dbReference type="PROSITE" id="PS50112">
    <property type="entry name" value="PAS"/>
    <property type="match status" value="1"/>
</dbReference>
<dbReference type="InterPro" id="IPR035965">
    <property type="entry name" value="PAS-like_dom_sf"/>
</dbReference>
<dbReference type="SUPFAM" id="SSF55073">
    <property type="entry name" value="Nucleotide cyclase"/>
    <property type="match status" value="1"/>
</dbReference>
<evidence type="ECO:0000259" key="4">
    <source>
        <dbReference type="PROSITE" id="PS50887"/>
    </source>
</evidence>
<dbReference type="SMART" id="SM00267">
    <property type="entry name" value="GGDEF"/>
    <property type="match status" value="1"/>
</dbReference>
<dbReference type="PANTHER" id="PTHR44757">
    <property type="entry name" value="DIGUANYLATE CYCLASE DGCP"/>
    <property type="match status" value="1"/>
</dbReference>
<feature type="domain" description="GGDEF" evidence="4">
    <location>
        <begin position="350"/>
        <end position="483"/>
    </location>
</feature>
<dbReference type="Gene3D" id="3.30.450.20">
    <property type="entry name" value="PAS domain"/>
    <property type="match status" value="1"/>
</dbReference>
<dbReference type="PROSITE" id="PS50887">
    <property type="entry name" value="GGDEF"/>
    <property type="match status" value="1"/>
</dbReference>
<dbReference type="SMART" id="SM00052">
    <property type="entry name" value="EAL"/>
    <property type="match status" value="1"/>
</dbReference>
<dbReference type="InterPro" id="IPR052155">
    <property type="entry name" value="Biofilm_reg_signaling"/>
</dbReference>
<dbReference type="SUPFAM" id="SSF141868">
    <property type="entry name" value="EAL domain-like"/>
    <property type="match status" value="1"/>
</dbReference>
<dbReference type="InterPro" id="IPR000700">
    <property type="entry name" value="PAS-assoc_C"/>
</dbReference>
<dbReference type="RefSeq" id="WP_191943744.1">
    <property type="nucleotide sequence ID" value="NZ_JACYNP010000003.1"/>
</dbReference>
<dbReference type="CDD" id="cd01949">
    <property type="entry name" value="GGDEF"/>
    <property type="match status" value="1"/>
</dbReference>
<dbReference type="Gene3D" id="3.20.20.450">
    <property type="entry name" value="EAL domain"/>
    <property type="match status" value="1"/>
</dbReference>
<evidence type="ECO:0000313" key="6">
    <source>
        <dbReference type="Proteomes" id="UP000625247"/>
    </source>
</evidence>
<name>A0ABR9A517_9PSED</name>
<dbReference type="InterPro" id="IPR043128">
    <property type="entry name" value="Rev_trsase/Diguanyl_cyclase"/>
</dbReference>
<dbReference type="PROSITE" id="PS50113">
    <property type="entry name" value="PAC"/>
    <property type="match status" value="1"/>
</dbReference>
<evidence type="ECO:0000259" key="3">
    <source>
        <dbReference type="PROSITE" id="PS50883"/>
    </source>
</evidence>
<evidence type="ECO:0000313" key="5">
    <source>
        <dbReference type="EMBL" id="MBD8121151.1"/>
    </source>
</evidence>
<dbReference type="Proteomes" id="UP000625247">
    <property type="component" value="Unassembled WGS sequence"/>
</dbReference>
<dbReference type="InterPro" id="IPR000014">
    <property type="entry name" value="PAS"/>
</dbReference>
<comment type="caution">
    <text evidence="5">The sequence shown here is derived from an EMBL/GenBank/DDBJ whole genome shotgun (WGS) entry which is preliminary data.</text>
</comment>